<gene>
    <name evidence="2" type="ORF">CGLY_07345</name>
</gene>
<dbReference type="Proteomes" id="UP000023703">
    <property type="component" value="Chromosome"/>
</dbReference>
<dbReference type="EMBL" id="CP006842">
    <property type="protein sequence ID" value="AHW63914.1"/>
    <property type="molecule type" value="Genomic_DNA"/>
</dbReference>
<evidence type="ECO:0000313" key="3">
    <source>
        <dbReference type="Proteomes" id="UP000023703"/>
    </source>
</evidence>
<feature type="region of interest" description="Disordered" evidence="1">
    <location>
        <begin position="94"/>
        <end position="116"/>
    </location>
</feature>
<name>X5DRJ6_9CORY</name>
<proteinExistence type="predicted"/>
<organism evidence="2 3">
    <name type="scientific">Corynebacterium glyciniphilum AJ 3170</name>
    <dbReference type="NCBI Taxonomy" id="1404245"/>
    <lineage>
        <taxon>Bacteria</taxon>
        <taxon>Bacillati</taxon>
        <taxon>Actinomycetota</taxon>
        <taxon>Actinomycetes</taxon>
        <taxon>Mycobacteriales</taxon>
        <taxon>Corynebacteriaceae</taxon>
        <taxon>Corynebacterium</taxon>
    </lineage>
</organism>
<dbReference type="Gene3D" id="3.40.50.300">
    <property type="entry name" value="P-loop containing nucleotide triphosphate hydrolases"/>
    <property type="match status" value="1"/>
</dbReference>
<protein>
    <submittedName>
        <fullName evidence="2">Uncharacterized protein</fullName>
    </submittedName>
</protein>
<dbReference type="HOGENOM" id="CLU_554035_0_0_11"/>
<dbReference type="AlphaFoldDB" id="X5DRJ6"/>
<feature type="region of interest" description="Disordered" evidence="1">
    <location>
        <begin position="317"/>
        <end position="338"/>
    </location>
</feature>
<reference evidence="2 3" key="1">
    <citation type="journal article" date="2015" name="Int. J. Syst. Evol. Microbiol.">
        <title>Revisiting Corynebacterium glyciniphilum (ex Kubota et al., 1972) sp. nov., nom. rev., isolated from putrefied banana.</title>
        <authorList>
            <person name="Al-Dilaimi A."/>
            <person name="Bednarz H."/>
            <person name="Lomker A."/>
            <person name="Niehaus K."/>
            <person name="Kalinowski J."/>
            <person name="Ruckert C."/>
        </authorList>
    </citation>
    <scope>NUCLEOTIDE SEQUENCE [LARGE SCALE GENOMIC DNA]</scope>
    <source>
        <strain evidence="2">AJ 3170</strain>
    </source>
</reference>
<evidence type="ECO:0000256" key="1">
    <source>
        <dbReference type="SAM" id="MobiDB-lite"/>
    </source>
</evidence>
<evidence type="ECO:0000313" key="2">
    <source>
        <dbReference type="EMBL" id="AHW63914.1"/>
    </source>
</evidence>
<sequence length="492" mass="54461">MTAPTTAADHNPDPAVVEYARRVLVDRAGNTVAEAVDGLPDTYQFIRDTRIRTQRATVTIGRYDTVDAVHAVALFAGTDDAAVVAATLDAERQQAERKSKAAQDDDDAKELRRRKARKNADRVEAAELYGDVAEVEVQIGDAATTPTEVTDSFLVESLWSYTRPQVLLYAKAKIGKSTLAHNVIAALLSGNRLFGRYRVETPAGRIGLIDTEMTPEHLRNEFGTEWPEIVANNERLATWSLGRKGAARQFDVTDPEVRQKWVDRLRTANVEVLIVDCLGPLLRTAGVSENEDAARFMEHIREVCDRAGVKAHLIVDHASSKQGNEGNGPRGDSKKQDTADALWKFSKNRDTGLFHLHVEGRDGEHTVDLERDVDSYRFRKVFYLDDPDYAREKDAHELFPVVRAAISDSPAVLSQTELRDAVGERLKRRADPPGRDRVRQAIISLTVQGCLSESRGERGAKLYALTGTEPVKPSKPVQRYDDGSFGGAPVPE</sequence>
<dbReference type="SUPFAM" id="SSF52540">
    <property type="entry name" value="P-loop containing nucleoside triphosphate hydrolases"/>
    <property type="match status" value="1"/>
</dbReference>
<dbReference type="InterPro" id="IPR027417">
    <property type="entry name" value="P-loop_NTPase"/>
</dbReference>
<keyword evidence="3" id="KW-1185">Reference proteome</keyword>
<dbReference type="OrthoDB" id="4934928at2"/>
<feature type="region of interest" description="Disordered" evidence="1">
    <location>
        <begin position="468"/>
        <end position="492"/>
    </location>
</feature>
<dbReference type="STRING" id="1404245.CGLY_07345"/>
<dbReference type="RefSeq" id="WP_038548069.1">
    <property type="nucleotide sequence ID" value="NZ_CP006842.1"/>
</dbReference>
<dbReference type="KEGG" id="cgy:CGLY_07345"/>
<feature type="compositionally biased region" description="Basic and acidic residues" evidence="1">
    <location>
        <begin position="94"/>
        <end position="103"/>
    </location>
</feature>
<dbReference type="Pfam" id="PF13481">
    <property type="entry name" value="AAA_25"/>
    <property type="match status" value="1"/>
</dbReference>
<accession>X5DRJ6</accession>